<feature type="transmembrane region" description="Helical" evidence="1">
    <location>
        <begin position="153"/>
        <end position="172"/>
    </location>
</feature>
<organism evidence="2">
    <name type="scientific">viral metagenome</name>
    <dbReference type="NCBI Taxonomy" id="1070528"/>
    <lineage>
        <taxon>unclassified sequences</taxon>
        <taxon>metagenomes</taxon>
        <taxon>organismal metagenomes</taxon>
    </lineage>
</organism>
<feature type="transmembrane region" description="Helical" evidence="1">
    <location>
        <begin position="17"/>
        <end position="38"/>
    </location>
</feature>
<feature type="transmembrane region" description="Helical" evidence="1">
    <location>
        <begin position="87"/>
        <end position="109"/>
    </location>
</feature>
<keyword evidence="1" id="KW-1133">Transmembrane helix</keyword>
<proteinExistence type="predicted"/>
<dbReference type="Gene3D" id="2.60.120.200">
    <property type="match status" value="1"/>
</dbReference>
<dbReference type="SUPFAM" id="SSF49899">
    <property type="entry name" value="Concanavalin A-like lectins/glucanases"/>
    <property type="match status" value="1"/>
</dbReference>
<dbReference type="Pfam" id="PF13385">
    <property type="entry name" value="Laminin_G_3"/>
    <property type="match status" value="1"/>
</dbReference>
<dbReference type="InterPro" id="IPR013320">
    <property type="entry name" value="ConA-like_dom_sf"/>
</dbReference>
<evidence type="ECO:0000313" key="2">
    <source>
        <dbReference type="EMBL" id="QHT27414.1"/>
    </source>
</evidence>
<keyword evidence="1" id="KW-0812">Transmembrane</keyword>
<evidence type="ECO:0000256" key="1">
    <source>
        <dbReference type="SAM" id="Phobius"/>
    </source>
</evidence>
<feature type="transmembrane region" description="Helical" evidence="1">
    <location>
        <begin position="205"/>
        <end position="224"/>
    </location>
</feature>
<keyword evidence="1" id="KW-0472">Membrane</keyword>
<accession>A0A6C0EE70</accession>
<sequence length="540" mass="61939">MNNNLSNVINTPKTQKMYIFILFIFVLLLICLFIFNPFNIAKNYFTIITFISIFVGASLIAILLTYSKISSKDSLNNNTVRSLIYRYILNAGIFILIMGGLGVLLYYIFKLYGNIQSKHSILALFINLFIVVVFLSLIYRFFDIGTYLKNSPFFQLIYNVIMYIPCLFIYLIETPIHYLIPSSITKNANSSVKDAFNNEYSKTNIGSIVLLIIMILLLLIYMFFPYLTERIQLQGGKQITNQTIYTNNQADLFTMQQLTNMTTPDYQYGLSFWLYIDSEPPSTSNLYLSNGSVLNFAETPNILYNGVKNTLIFTQKYSREYIDTSNVDMNEYLYNRGLTASNRQTTKKGSSYMRDASNNIIHLDKNADKEIFRLENIQLQKWNHIALNLYNGTMDIFYNGQLVKSQPGVVPWIDVSSFLTIGSNNGISGGVCNMTFFNKPLTYTQIYYLYELFKNKTPPITYSNFNKTVVFNPSKNPSNNKKTYTQYGNDTNTTILTQSPAIIQSNTNQTTTTTTQNNGNIPTPYVMASPLFTRFFNYVS</sequence>
<protein>
    <submittedName>
        <fullName evidence="2">Uncharacterized protein</fullName>
    </submittedName>
</protein>
<reference evidence="2" key="1">
    <citation type="journal article" date="2020" name="Nature">
        <title>Giant virus diversity and host interactions through global metagenomics.</title>
        <authorList>
            <person name="Schulz F."/>
            <person name="Roux S."/>
            <person name="Paez-Espino D."/>
            <person name="Jungbluth S."/>
            <person name="Walsh D.A."/>
            <person name="Denef V.J."/>
            <person name="McMahon K.D."/>
            <person name="Konstantinidis K.T."/>
            <person name="Eloe-Fadrosh E.A."/>
            <person name="Kyrpides N.C."/>
            <person name="Woyke T."/>
        </authorList>
    </citation>
    <scope>NUCLEOTIDE SEQUENCE</scope>
    <source>
        <strain evidence="2">GVMAG-M-3300023179-33</strain>
    </source>
</reference>
<feature type="transmembrane region" description="Helical" evidence="1">
    <location>
        <begin position="44"/>
        <end position="66"/>
    </location>
</feature>
<dbReference type="EMBL" id="MN739822">
    <property type="protein sequence ID" value="QHT27414.1"/>
    <property type="molecule type" value="Genomic_DNA"/>
</dbReference>
<dbReference type="AlphaFoldDB" id="A0A6C0EE70"/>
<feature type="transmembrane region" description="Helical" evidence="1">
    <location>
        <begin position="121"/>
        <end position="141"/>
    </location>
</feature>
<name>A0A6C0EE70_9ZZZZ</name>